<evidence type="ECO:0000313" key="1">
    <source>
        <dbReference type="EMBL" id="MQL82191.1"/>
    </source>
</evidence>
<comment type="caution">
    <text evidence="1">The sequence shown here is derived from an EMBL/GenBank/DDBJ whole genome shotgun (WGS) entry which is preliminary data.</text>
</comment>
<evidence type="ECO:0000313" key="2">
    <source>
        <dbReference type="Proteomes" id="UP000652761"/>
    </source>
</evidence>
<organism evidence="1 2">
    <name type="scientific">Colocasia esculenta</name>
    <name type="common">Wild taro</name>
    <name type="synonym">Arum esculentum</name>
    <dbReference type="NCBI Taxonomy" id="4460"/>
    <lineage>
        <taxon>Eukaryota</taxon>
        <taxon>Viridiplantae</taxon>
        <taxon>Streptophyta</taxon>
        <taxon>Embryophyta</taxon>
        <taxon>Tracheophyta</taxon>
        <taxon>Spermatophyta</taxon>
        <taxon>Magnoliopsida</taxon>
        <taxon>Liliopsida</taxon>
        <taxon>Araceae</taxon>
        <taxon>Aroideae</taxon>
        <taxon>Colocasieae</taxon>
        <taxon>Colocasia</taxon>
    </lineage>
</organism>
<name>A0A843UFJ3_COLES</name>
<proteinExistence type="predicted"/>
<protein>
    <submittedName>
        <fullName evidence="1">Uncharacterized protein</fullName>
    </submittedName>
</protein>
<sequence length="154" mass="16406">MAKAEPDPDLLGMAVWECREELCWVHQGQGGCDGGLSMVWPALDHGAAGGVRQGVRRPDGARCELASGAEQTVCCAARIVQIRAMQAAVPAAGAMEPCTYRSDAEVRLVCLAGALAILVQSLEQESWDFGVSFGISFCSFSFKQSMEVLLIRAV</sequence>
<dbReference type="AlphaFoldDB" id="A0A843UFJ3"/>
<reference evidence="1" key="1">
    <citation type="submission" date="2017-07" db="EMBL/GenBank/DDBJ databases">
        <title>Taro Niue Genome Assembly and Annotation.</title>
        <authorList>
            <person name="Atibalentja N."/>
            <person name="Keating K."/>
            <person name="Fields C.J."/>
        </authorList>
    </citation>
    <scope>NUCLEOTIDE SEQUENCE</scope>
    <source>
        <strain evidence="1">Niue_2</strain>
        <tissue evidence="1">Leaf</tissue>
    </source>
</reference>
<dbReference type="Proteomes" id="UP000652761">
    <property type="component" value="Unassembled WGS sequence"/>
</dbReference>
<keyword evidence="2" id="KW-1185">Reference proteome</keyword>
<accession>A0A843UFJ3</accession>
<dbReference type="EMBL" id="NMUH01000615">
    <property type="protein sequence ID" value="MQL82191.1"/>
    <property type="molecule type" value="Genomic_DNA"/>
</dbReference>
<gene>
    <name evidence="1" type="ORF">Taro_014664</name>
</gene>